<sequence length="247" mass="25803">MTTRRTVLKYCGLAATLPLAGCVGESDPSTEAAPVDTGSDGTRTTTPNATADPTTDAPTTNAPTEETTDGLPTNGTEDAGGTRPAGSGGPGITLVGTDESDGPIEHTVEVVEPVATDETPPRLRVTVTNTGDQPVDVGEARTVVFAYVSDTDGYLALLPTGEEYPVEPGCWRLTDPIAVTQEYRVVTLDPGASVEQTLDCYAAPGEDACLPVGEYRFETTFRAGDRTGDTPASETTEHTWGFTVLME</sequence>
<dbReference type="AlphaFoldDB" id="A0ABD6AXB5"/>
<accession>A0ABD6AXB5</accession>
<name>A0ABD6AXB5_9EURY</name>
<feature type="compositionally biased region" description="Low complexity" evidence="1">
    <location>
        <begin position="44"/>
        <end position="65"/>
    </location>
</feature>
<dbReference type="RefSeq" id="WP_250874225.1">
    <property type="nucleotide sequence ID" value="NZ_JALXFV010000007.1"/>
</dbReference>
<dbReference type="EMBL" id="JBHUDC010000007">
    <property type="protein sequence ID" value="MFD1514251.1"/>
    <property type="molecule type" value="Genomic_DNA"/>
</dbReference>
<dbReference type="InterPro" id="IPR006311">
    <property type="entry name" value="TAT_signal"/>
</dbReference>
<feature type="region of interest" description="Disordered" evidence="1">
    <location>
        <begin position="25"/>
        <end position="102"/>
    </location>
</feature>
<proteinExistence type="predicted"/>
<dbReference type="PROSITE" id="PS51318">
    <property type="entry name" value="TAT"/>
    <property type="match status" value="1"/>
</dbReference>
<comment type="caution">
    <text evidence="2">The sequence shown here is derived from an EMBL/GenBank/DDBJ whole genome shotgun (WGS) entry which is preliminary data.</text>
</comment>
<gene>
    <name evidence="2" type="ORF">ACFSBT_13295</name>
</gene>
<evidence type="ECO:0000313" key="3">
    <source>
        <dbReference type="Proteomes" id="UP001597187"/>
    </source>
</evidence>
<evidence type="ECO:0000256" key="1">
    <source>
        <dbReference type="SAM" id="MobiDB-lite"/>
    </source>
</evidence>
<organism evidence="2 3">
    <name type="scientific">Halomarina rubra</name>
    <dbReference type="NCBI Taxonomy" id="2071873"/>
    <lineage>
        <taxon>Archaea</taxon>
        <taxon>Methanobacteriati</taxon>
        <taxon>Methanobacteriota</taxon>
        <taxon>Stenosarchaea group</taxon>
        <taxon>Halobacteria</taxon>
        <taxon>Halobacteriales</taxon>
        <taxon>Natronomonadaceae</taxon>
        <taxon>Halomarina</taxon>
    </lineage>
</organism>
<evidence type="ECO:0000313" key="2">
    <source>
        <dbReference type="EMBL" id="MFD1514251.1"/>
    </source>
</evidence>
<protein>
    <recommendedName>
        <fullName evidence="4">Secreted protein</fullName>
    </recommendedName>
</protein>
<dbReference type="Proteomes" id="UP001597187">
    <property type="component" value="Unassembled WGS sequence"/>
</dbReference>
<reference evidence="2 3" key="1">
    <citation type="journal article" date="2019" name="Int. J. Syst. Evol. Microbiol.">
        <title>The Global Catalogue of Microorganisms (GCM) 10K type strain sequencing project: providing services to taxonomists for standard genome sequencing and annotation.</title>
        <authorList>
            <consortium name="The Broad Institute Genomics Platform"/>
            <consortium name="The Broad Institute Genome Sequencing Center for Infectious Disease"/>
            <person name="Wu L."/>
            <person name="Ma J."/>
        </authorList>
    </citation>
    <scope>NUCLEOTIDE SEQUENCE [LARGE SCALE GENOMIC DNA]</scope>
    <source>
        <strain evidence="2 3">CGMCC 1.12563</strain>
    </source>
</reference>
<keyword evidence="3" id="KW-1185">Reference proteome</keyword>
<evidence type="ECO:0008006" key="4">
    <source>
        <dbReference type="Google" id="ProtNLM"/>
    </source>
</evidence>